<evidence type="ECO:0000313" key="1">
    <source>
        <dbReference type="EMBL" id="AMN81323.1"/>
    </source>
</evidence>
<dbReference type="Proteomes" id="UP000070516">
    <property type="component" value="Chromosome"/>
</dbReference>
<dbReference type="KEGG" id="pazo:AYR47_24750"/>
<protein>
    <recommendedName>
        <fullName evidence="3">PAAR domain-containing protein</fullName>
    </recommendedName>
</protein>
<gene>
    <name evidence="1" type="ORF">AYR47_24750</name>
</gene>
<evidence type="ECO:0008006" key="3">
    <source>
        <dbReference type="Google" id="ProtNLM"/>
    </source>
</evidence>
<dbReference type="AlphaFoldDB" id="A0A127I3P8"/>
<sequence length="87" mass="8865">MMPIVRLSDTTDHGGVVTESIPHTNLNGKPMAGKGNLVMCPLCKGSFPIAEGSSTYSVNGIPVALDGMKTTCGATLIASGSHGAVHR</sequence>
<organism evidence="1 2">
    <name type="scientific">Pseudomonas azotoformans</name>
    <dbReference type="NCBI Taxonomy" id="47878"/>
    <lineage>
        <taxon>Bacteria</taxon>
        <taxon>Pseudomonadati</taxon>
        <taxon>Pseudomonadota</taxon>
        <taxon>Gammaproteobacteria</taxon>
        <taxon>Pseudomonadales</taxon>
        <taxon>Pseudomonadaceae</taxon>
        <taxon>Pseudomonas</taxon>
    </lineage>
</organism>
<evidence type="ECO:0000313" key="2">
    <source>
        <dbReference type="Proteomes" id="UP000070516"/>
    </source>
</evidence>
<dbReference type="Gene3D" id="2.60.200.60">
    <property type="match status" value="1"/>
</dbReference>
<dbReference type="Pfam" id="PF05488">
    <property type="entry name" value="PAAR_motif"/>
    <property type="match status" value="1"/>
</dbReference>
<name>A0A127I3P8_PSEAZ</name>
<dbReference type="InterPro" id="IPR008727">
    <property type="entry name" value="PAAR_motif"/>
</dbReference>
<dbReference type="EMBL" id="CP014546">
    <property type="protein sequence ID" value="AMN81323.1"/>
    <property type="molecule type" value="Genomic_DNA"/>
</dbReference>
<proteinExistence type="predicted"/>
<accession>A0A127I3P8</accession>
<reference evidence="1 2" key="1">
    <citation type="submission" date="2016-02" db="EMBL/GenBank/DDBJ databases">
        <title>Complete genome sequence of Pseudomonas azotoformans S4.</title>
        <authorList>
            <person name="Fang Y."/>
            <person name="Wu L."/>
            <person name="Feng G."/>
        </authorList>
    </citation>
    <scope>NUCLEOTIDE SEQUENCE [LARGE SCALE GENOMIC DNA]</scope>
    <source>
        <strain evidence="1 2">S4</strain>
    </source>
</reference>
<dbReference type="CDD" id="cd14744">
    <property type="entry name" value="PAAR_CT_2"/>
    <property type="match status" value="1"/>
</dbReference>